<feature type="transmembrane region" description="Helical" evidence="2">
    <location>
        <begin position="6"/>
        <end position="25"/>
    </location>
</feature>
<dbReference type="EMBL" id="JAFLCK010000003">
    <property type="protein sequence ID" value="MBN8659394.1"/>
    <property type="molecule type" value="Genomic_DNA"/>
</dbReference>
<keyword evidence="2" id="KW-0472">Membrane</keyword>
<dbReference type="InterPro" id="IPR000620">
    <property type="entry name" value="EamA_dom"/>
</dbReference>
<proteinExistence type="inferred from homology"/>
<evidence type="ECO:0000313" key="5">
    <source>
        <dbReference type="Proteomes" id="UP000664277"/>
    </source>
</evidence>
<dbReference type="SUPFAM" id="SSF103481">
    <property type="entry name" value="Multidrug resistance efflux transporter EmrE"/>
    <property type="match status" value="2"/>
</dbReference>
<feature type="transmembrane region" description="Helical" evidence="2">
    <location>
        <begin position="262"/>
        <end position="284"/>
    </location>
</feature>
<dbReference type="InterPro" id="IPR037185">
    <property type="entry name" value="EmrE-like"/>
</dbReference>
<accession>A0A8J7TKD8</accession>
<keyword evidence="2" id="KW-0812">Transmembrane</keyword>
<sequence length="312" mass="34362">MSNSFQLNSLIGICLLCWSTWGIFDKKALESARHLEVLIYQHLIYVLEVPLIFLLLGLVYPNGWQICPETWGWTALGSSISSSAMLFYLIAMSRAEASFVLGITASYPLIVQILAHFFLHEALVPERLLGSILIGLGVACIGASDSSGDNASKNSGENSEHQNSRPTSKLKVLILCSLATLFWGLTGLFDKKALLSDSPFKVYFARCVWDAAIVAIMLIVAKLAKQNVQYKKPQAWRYSFLSSVCLSAGTISYMFAMTMATASYIIVITGCYPLFMYLFALLFLKEKLKKTRLAGVLLVVIGGLLVQETQGV</sequence>
<organism evidence="4 5">
    <name type="scientific">Candidatus Obscuribacter phosphatis</name>
    <dbReference type="NCBI Taxonomy" id="1906157"/>
    <lineage>
        <taxon>Bacteria</taxon>
        <taxon>Bacillati</taxon>
        <taxon>Candidatus Melainabacteria</taxon>
        <taxon>Candidatus Obscuribacterales</taxon>
        <taxon>Candidatus Obscuribacteraceae</taxon>
        <taxon>Candidatus Obscuribacter</taxon>
    </lineage>
</organism>
<feature type="transmembrane region" description="Helical" evidence="2">
    <location>
        <begin position="37"/>
        <end position="59"/>
    </location>
</feature>
<dbReference type="Pfam" id="PF00892">
    <property type="entry name" value="EamA"/>
    <property type="match status" value="2"/>
</dbReference>
<dbReference type="Gene3D" id="1.10.3730.20">
    <property type="match status" value="2"/>
</dbReference>
<feature type="transmembrane region" description="Helical" evidence="2">
    <location>
        <begin position="71"/>
        <end position="91"/>
    </location>
</feature>
<name>A0A8J7TKD8_9BACT</name>
<dbReference type="PANTHER" id="PTHR22911">
    <property type="entry name" value="ACYL-MALONYL CONDENSING ENZYME-RELATED"/>
    <property type="match status" value="1"/>
</dbReference>
<feature type="domain" description="EamA" evidence="3">
    <location>
        <begin position="172"/>
        <end position="306"/>
    </location>
</feature>
<dbReference type="PANTHER" id="PTHR22911:SF137">
    <property type="entry name" value="SOLUTE CARRIER FAMILY 35 MEMBER G2-RELATED"/>
    <property type="match status" value="1"/>
</dbReference>
<comment type="caution">
    <text evidence="4">The sequence shown here is derived from an EMBL/GenBank/DDBJ whole genome shotgun (WGS) entry which is preliminary data.</text>
</comment>
<feature type="transmembrane region" description="Helical" evidence="2">
    <location>
        <begin position="172"/>
        <end position="190"/>
    </location>
</feature>
<evidence type="ECO:0000256" key="2">
    <source>
        <dbReference type="SAM" id="Phobius"/>
    </source>
</evidence>
<protein>
    <submittedName>
        <fullName evidence="4">EamA family transporter</fullName>
    </submittedName>
</protein>
<dbReference type="GO" id="GO:0016020">
    <property type="term" value="C:membrane"/>
    <property type="evidence" value="ECO:0007669"/>
    <property type="project" value="InterPro"/>
</dbReference>
<evidence type="ECO:0000256" key="1">
    <source>
        <dbReference type="ARBA" id="ARBA00007362"/>
    </source>
</evidence>
<dbReference type="AlphaFoldDB" id="A0A8J7TKD8"/>
<feature type="transmembrane region" description="Helical" evidence="2">
    <location>
        <begin position="202"/>
        <end position="224"/>
    </location>
</feature>
<gene>
    <name evidence="4" type="ORF">J0M35_03450</name>
</gene>
<feature type="transmembrane region" description="Helical" evidence="2">
    <location>
        <begin position="98"/>
        <end position="119"/>
    </location>
</feature>
<comment type="similarity">
    <text evidence="1">Belongs to the EamA transporter family.</text>
</comment>
<dbReference type="Proteomes" id="UP000664277">
    <property type="component" value="Unassembled WGS sequence"/>
</dbReference>
<reference evidence="4" key="1">
    <citation type="submission" date="2021-02" db="EMBL/GenBank/DDBJ databases">
        <title>Genome-Resolved Metagenomics of a Microbial Community Performing Photosynthetic Biological Nutrient Removal.</title>
        <authorList>
            <person name="Mcdaniel E.A."/>
        </authorList>
    </citation>
    <scope>NUCLEOTIDE SEQUENCE</scope>
    <source>
        <strain evidence="4">UWPOB_OBS1</strain>
    </source>
</reference>
<feature type="transmembrane region" description="Helical" evidence="2">
    <location>
        <begin position="236"/>
        <end position="256"/>
    </location>
</feature>
<evidence type="ECO:0000313" key="4">
    <source>
        <dbReference type="EMBL" id="MBN8659394.1"/>
    </source>
</evidence>
<evidence type="ECO:0000259" key="3">
    <source>
        <dbReference type="Pfam" id="PF00892"/>
    </source>
</evidence>
<feature type="domain" description="EamA" evidence="3">
    <location>
        <begin position="13"/>
        <end position="141"/>
    </location>
</feature>
<keyword evidence="2" id="KW-1133">Transmembrane helix</keyword>